<keyword evidence="5" id="KW-1185">Reference proteome</keyword>
<name>A0A4V2JTG5_PROTD</name>
<evidence type="ECO:0000313" key="5">
    <source>
        <dbReference type="Proteomes" id="UP000291933"/>
    </source>
</evidence>
<reference evidence="4 5" key="1">
    <citation type="submission" date="2019-01" db="EMBL/GenBank/DDBJ databases">
        <title>Lactibacter flavus gen. nov., sp. nov., a novel bacterium of the family Propionibacteriaceae isolated from raw milk and dairy products.</title>
        <authorList>
            <person name="Huptas C."/>
            <person name="Wenning M."/>
            <person name="Breitenwieser F."/>
            <person name="Doll E."/>
            <person name="Von Neubeck M."/>
            <person name="Busse H.-J."/>
            <person name="Scherer S."/>
        </authorList>
    </citation>
    <scope>NUCLEOTIDE SEQUENCE [LARGE SCALE GENOMIC DNA]</scope>
    <source>
        <strain evidence="4 5">DSM 22130</strain>
    </source>
</reference>
<feature type="DNA-binding region" description="H-T-H motif" evidence="2">
    <location>
        <begin position="33"/>
        <end position="52"/>
    </location>
</feature>
<dbReference type="Pfam" id="PF00440">
    <property type="entry name" value="TetR_N"/>
    <property type="match status" value="1"/>
</dbReference>
<feature type="domain" description="HTH tetR-type" evidence="3">
    <location>
        <begin position="10"/>
        <end position="70"/>
    </location>
</feature>
<evidence type="ECO:0000256" key="2">
    <source>
        <dbReference type="PROSITE-ProRule" id="PRU00335"/>
    </source>
</evidence>
<proteinExistence type="predicted"/>
<evidence type="ECO:0000256" key="1">
    <source>
        <dbReference type="ARBA" id="ARBA00023125"/>
    </source>
</evidence>
<keyword evidence="1 2" id="KW-0238">DNA-binding</keyword>
<dbReference type="PROSITE" id="PS50977">
    <property type="entry name" value="HTH_TETR_2"/>
    <property type="match status" value="1"/>
</dbReference>
<dbReference type="RefSeq" id="WP_131170614.1">
    <property type="nucleotide sequence ID" value="NZ_FXTL01000001.1"/>
</dbReference>
<dbReference type="InterPro" id="IPR001647">
    <property type="entry name" value="HTH_TetR"/>
</dbReference>
<dbReference type="PRINTS" id="PR00455">
    <property type="entry name" value="HTHTETR"/>
</dbReference>
<dbReference type="PANTHER" id="PTHR30055:SF241">
    <property type="entry name" value="TRANSCRIPTIONAL REGULATORY PROTEIN"/>
    <property type="match status" value="1"/>
</dbReference>
<dbReference type="EMBL" id="SDMR01000001">
    <property type="protein sequence ID" value="TBT96201.1"/>
    <property type="molecule type" value="Genomic_DNA"/>
</dbReference>
<dbReference type="GO" id="GO:0000976">
    <property type="term" value="F:transcription cis-regulatory region binding"/>
    <property type="evidence" value="ECO:0007669"/>
    <property type="project" value="TreeGrafter"/>
</dbReference>
<sequence>MSEAVSARRVHTREKLVDAAIAVFAEKGVLGASVEEICEAAGFTRGAFYSNFDSKDALCLAILDHLAAGHLAATQEAVASVRTSASDVVDLDEVVGRAIGVFLGSQRGDRQSILAAVELRLYAVRSESLRPGYLAFFDRVSSEFVAVLKQTASEFGYRLTVPGPQALAVLQGVYEQGAIAGLLNGRPEGSPDRAVLLGGVLKSMLAPV</sequence>
<evidence type="ECO:0000313" key="4">
    <source>
        <dbReference type="EMBL" id="TBT96201.1"/>
    </source>
</evidence>
<dbReference type="Gene3D" id="1.10.357.10">
    <property type="entry name" value="Tetracycline Repressor, domain 2"/>
    <property type="match status" value="1"/>
</dbReference>
<dbReference type="SUPFAM" id="SSF46689">
    <property type="entry name" value="Homeodomain-like"/>
    <property type="match status" value="1"/>
</dbReference>
<dbReference type="Proteomes" id="UP000291933">
    <property type="component" value="Unassembled WGS sequence"/>
</dbReference>
<dbReference type="InterPro" id="IPR050109">
    <property type="entry name" value="HTH-type_TetR-like_transc_reg"/>
</dbReference>
<dbReference type="InterPro" id="IPR009057">
    <property type="entry name" value="Homeodomain-like_sf"/>
</dbReference>
<dbReference type="AlphaFoldDB" id="A0A4V2JTG5"/>
<accession>A0A4V2JTG5</accession>
<organism evidence="4 5">
    <name type="scientific">Propioniciclava tarda</name>
    <dbReference type="NCBI Taxonomy" id="433330"/>
    <lineage>
        <taxon>Bacteria</taxon>
        <taxon>Bacillati</taxon>
        <taxon>Actinomycetota</taxon>
        <taxon>Actinomycetes</taxon>
        <taxon>Propionibacteriales</taxon>
        <taxon>Propionibacteriaceae</taxon>
        <taxon>Propioniciclava</taxon>
    </lineage>
</organism>
<dbReference type="OrthoDB" id="7252896at2"/>
<evidence type="ECO:0000259" key="3">
    <source>
        <dbReference type="PROSITE" id="PS50977"/>
    </source>
</evidence>
<protein>
    <submittedName>
        <fullName evidence="4">TetR/AcrR family transcriptional regulator</fullName>
    </submittedName>
</protein>
<dbReference type="PANTHER" id="PTHR30055">
    <property type="entry name" value="HTH-TYPE TRANSCRIPTIONAL REGULATOR RUTR"/>
    <property type="match status" value="1"/>
</dbReference>
<gene>
    <name evidence="4" type="ORF">ET996_00575</name>
</gene>
<comment type="caution">
    <text evidence="4">The sequence shown here is derived from an EMBL/GenBank/DDBJ whole genome shotgun (WGS) entry which is preliminary data.</text>
</comment>
<dbReference type="GO" id="GO:0003700">
    <property type="term" value="F:DNA-binding transcription factor activity"/>
    <property type="evidence" value="ECO:0007669"/>
    <property type="project" value="TreeGrafter"/>
</dbReference>